<dbReference type="AlphaFoldDB" id="A0A434AW85"/>
<organism evidence="2 3">
    <name type="scientific">Ancylomarina longa</name>
    <dbReference type="NCBI Taxonomy" id="2487017"/>
    <lineage>
        <taxon>Bacteria</taxon>
        <taxon>Pseudomonadati</taxon>
        <taxon>Bacteroidota</taxon>
        <taxon>Bacteroidia</taxon>
        <taxon>Marinilabiliales</taxon>
        <taxon>Marinifilaceae</taxon>
        <taxon>Ancylomarina</taxon>
    </lineage>
</organism>
<dbReference type="OrthoDB" id="9772884at2"/>
<dbReference type="InterPro" id="IPR018580">
    <property type="entry name" value="Uncharacterised_YfhO"/>
</dbReference>
<feature type="transmembrane region" description="Helical" evidence="1">
    <location>
        <begin position="152"/>
        <end position="176"/>
    </location>
</feature>
<comment type="caution">
    <text evidence="2">The sequence shown here is derived from an EMBL/GenBank/DDBJ whole genome shotgun (WGS) entry which is preliminary data.</text>
</comment>
<proteinExistence type="predicted"/>
<dbReference type="Proteomes" id="UP000282985">
    <property type="component" value="Unassembled WGS sequence"/>
</dbReference>
<dbReference type="PANTHER" id="PTHR38454:SF1">
    <property type="entry name" value="INTEGRAL MEMBRANE PROTEIN"/>
    <property type="match status" value="1"/>
</dbReference>
<feature type="transmembrane region" description="Helical" evidence="1">
    <location>
        <begin position="543"/>
        <end position="561"/>
    </location>
</feature>
<feature type="transmembrane region" description="Helical" evidence="1">
    <location>
        <begin position="396"/>
        <end position="413"/>
    </location>
</feature>
<gene>
    <name evidence="2" type="ORF">DLK05_06285</name>
</gene>
<keyword evidence="1" id="KW-0812">Transmembrane</keyword>
<feature type="transmembrane region" description="Helical" evidence="1">
    <location>
        <begin position="221"/>
        <end position="238"/>
    </location>
</feature>
<keyword evidence="1" id="KW-1133">Transmembrane helix</keyword>
<evidence type="ECO:0008006" key="4">
    <source>
        <dbReference type="Google" id="ProtNLM"/>
    </source>
</evidence>
<name>A0A434AW85_9BACT</name>
<feature type="transmembrane region" description="Helical" evidence="1">
    <location>
        <begin position="197"/>
        <end position="215"/>
    </location>
</feature>
<keyword evidence="3" id="KW-1185">Reference proteome</keyword>
<evidence type="ECO:0000313" key="2">
    <source>
        <dbReference type="EMBL" id="RUT78744.1"/>
    </source>
</evidence>
<dbReference type="EMBL" id="RJJX01000006">
    <property type="protein sequence ID" value="RUT78744.1"/>
    <property type="molecule type" value="Genomic_DNA"/>
</dbReference>
<reference evidence="2 3" key="1">
    <citation type="submission" date="2018-11" db="EMBL/GenBank/DDBJ databases">
        <title>Parancylomarina longa gen. nov., sp. nov., isolated from sediments of southern Okinawa.</title>
        <authorList>
            <person name="Fu T."/>
        </authorList>
    </citation>
    <scope>NUCLEOTIDE SEQUENCE [LARGE SCALE GENOMIC DNA]</scope>
    <source>
        <strain evidence="2 3">T3-2 S1-C</strain>
    </source>
</reference>
<feature type="transmembrane region" description="Helical" evidence="1">
    <location>
        <begin position="37"/>
        <end position="55"/>
    </location>
</feature>
<sequence length="900" mass="102515">MHKLFCKLHVSQYRQFFKQNSFEKYMIMNFKSLFKNIYPHLISLVVFLIIGFIYFQPVLEGKQLRKGDTINALGYKKEIMDFRKTTGEDPLWTNSMFGGMPAYQITVEYKAKFMQYFKALLQLETPSPVRYLILYLIGFYILMISLRVNPWLAIGGAIAYAFSTYFIIIIGAGHLWKVNALAFIPPALAGILLAFRGKYLTGGLLAAFFLILEIYSNHIQMTYYFLITVLCVAAYEFYYRYKQKELKQFFTAIGVLSIAALLAIGVNISNLYNSYEYSKQTIRGKSELTIGKEHNKTSGLDRDYATQWSYGKQETLTLLIPNAKGGAGSPQEGMQLISYISGKQIKDVDSYYQIEPLKNHHYWGNQPFTAGPVYLGASLLFLFFLGLFVVRGRLKWGLLTASILAILLSWGHNFPSLTNFFFDYIPLYNKFRVVSSILVIVELCVPILAILAVKKIIEKPDILKQKVDLKYLKANILILPLLFTAGIALVLYLLPDTFLDFITQPENNYLAQIKSGNPNAIGFISQIQADIINARIAMFRADALRSIAFVLVTAALLIAFGKKLIKPNLLIAGIIVLILADLWPVNKRFVNNDNFVPKKELKVAFNPTQADFEILQNEYAHRPELKAMAQKAQQEYKKENPRASKVELAIVPFSILNQHSDYRVLNTSVQTFQNGSTSYYHKSIGGYHGAKLRRYQELIDYHITKNNEKVINMLNTKYIITPDKKKGNHASLNPDALGEAWIVPSYKMVNNPDEEIMALNSFDPAKEAIVDKRFASQLDGFDSKPDSLASITMESYAPNHIKYQFSASSEQLVVFSEIYYQPRWNAYVDGKKAKHFRANFVLRAMRVPAGKHQIDFKFEPKAFYTTEKISVASMILFFLLLTGSILYGIKNLIKESTVNE</sequence>
<feature type="transmembrane region" description="Helical" evidence="1">
    <location>
        <begin position="869"/>
        <end position="889"/>
    </location>
</feature>
<accession>A0A434AW85</accession>
<feature type="transmembrane region" description="Helical" evidence="1">
    <location>
        <begin position="433"/>
        <end position="453"/>
    </location>
</feature>
<feature type="transmembrane region" description="Helical" evidence="1">
    <location>
        <begin position="568"/>
        <end position="585"/>
    </location>
</feature>
<dbReference type="PANTHER" id="PTHR38454">
    <property type="entry name" value="INTEGRAL MEMBRANE PROTEIN-RELATED"/>
    <property type="match status" value="1"/>
</dbReference>
<evidence type="ECO:0000313" key="3">
    <source>
        <dbReference type="Proteomes" id="UP000282985"/>
    </source>
</evidence>
<feature type="transmembrane region" description="Helical" evidence="1">
    <location>
        <begin position="250"/>
        <end position="268"/>
    </location>
</feature>
<evidence type="ECO:0000256" key="1">
    <source>
        <dbReference type="SAM" id="Phobius"/>
    </source>
</evidence>
<keyword evidence="1" id="KW-0472">Membrane</keyword>
<feature type="transmembrane region" description="Helical" evidence="1">
    <location>
        <begin position="128"/>
        <end position="146"/>
    </location>
</feature>
<dbReference type="Pfam" id="PF09586">
    <property type="entry name" value="YfhO"/>
    <property type="match status" value="1"/>
</dbReference>
<feature type="transmembrane region" description="Helical" evidence="1">
    <location>
        <begin position="371"/>
        <end position="389"/>
    </location>
</feature>
<protein>
    <recommendedName>
        <fullName evidence="4">YfhO family protein</fullName>
    </recommendedName>
</protein>
<feature type="transmembrane region" description="Helical" evidence="1">
    <location>
        <begin position="474"/>
        <end position="494"/>
    </location>
</feature>